<name>A0ABR6VLR9_9FIRM</name>
<evidence type="ECO:0000313" key="3">
    <source>
        <dbReference type="Proteomes" id="UP000606870"/>
    </source>
</evidence>
<feature type="transmembrane region" description="Helical" evidence="1">
    <location>
        <begin position="69"/>
        <end position="89"/>
    </location>
</feature>
<keyword evidence="1" id="KW-0472">Membrane</keyword>
<proteinExistence type="predicted"/>
<feature type="transmembrane region" description="Helical" evidence="1">
    <location>
        <begin position="6"/>
        <end position="26"/>
    </location>
</feature>
<evidence type="ECO:0000313" key="2">
    <source>
        <dbReference type="EMBL" id="MBC3537765.1"/>
    </source>
</evidence>
<gene>
    <name evidence="2" type="ORF">H8J70_10990</name>
</gene>
<accession>A0ABR6VLR9</accession>
<keyword evidence="1" id="KW-1133">Transmembrane helix</keyword>
<organism evidence="2 3">
    <name type="scientific">Megasphaera hominis</name>
    <dbReference type="NCBI Taxonomy" id="159836"/>
    <lineage>
        <taxon>Bacteria</taxon>
        <taxon>Bacillati</taxon>
        <taxon>Bacillota</taxon>
        <taxon>Negativicutes</taxon>
        <taxon>Veillonellales</taxon>
        <taxon>Veillonellaceae</taxon>
        <taxon>Megasphaera</taxon>
    </lineage>
</organism>
<keyword evidence="1" id="KW-0812">Transmembrane</keyword>
<protein>
    <submittedName>
        <fullName evidence="2">Uncharacterized protein</fullName>
    </submittedName>
</protein>
<sequence>MLVTTIWIIKVIIIVAVISFIAVFALHIQSPAFVMITLFFASMLGAIVNCLTIAVRYPLVTIPYVIANIFAYPSNLGFVICLVVYVLVLKNVVTRDYHRDIIACLEEAVREDIEIIGDGSLVKTYLEARAAMHSFMTIDRIICNSWDCAREEKQFVAREYAKGNLEKRIVDGKVCYCRPLAKKQLKYWGQI</sequence>
<dbReference type="Proteomes" id="UP000606870">
    <property type="component" value="Unassembled WGS sequence"/>
</dbReference>
<dbReference type="EMBL" id="JACOGK010000040">
    <property type="protein sequence ID" value="MBC3537765.1"/>
    <property type="molecule type" value="Genomic_DNA"/>
</dbReference>
<dbReference type="RefSeq" id="WP_186504339.1">
    <property type="nucleotide sequence ID" value="NZ_JACOGK010000040.1"/>
</dbReference>
<feature type="transmembrane region" description="Helical" evidence="1">
    <location>
        <begin position="33"/>
        <end position="57"/>
    </location>
</feature>
<comment type="caution">
    <text evidence="2">The sequence shown here is derived from an EMBL/GenBank/DDBJ whole genome shotgun (WGS) entry which is preliminary data.</text>
</comment>
<reference evidence="2 3" key="1">
    <citation type="submission" date="2020-08" db="EMBL/GenBank/DDBJ databases">
        <authorList>
            <person name="Liu C."/>
            <person name="Sun Q."/>
        </authorList>
    </citation>
    <scope>NUCLEOTIDE SEQUENCE [LARGE SCALE GENOMIC DNA]</scope>
    <source>
        <strain evidence="2 3">NSJ-59</strain>
    </source>
</reference>
<evidence type="ECO:0000256" key="1">
    <source>
        <dbReference type="SAM" id="Phobius"/>
    </source>
</evidence>
<keyword evidence="3" id="KW-1185">Reference proteome</keyword>